<proteinExistence type="inferred from homology"/>
<sequence length="384" mass="42090">MSLQTKRLMRAAPGFAALVMAMSGRLALAADDKMNQLNMPVGVTDVGKSIYDLHMIILWICVVIGALVFGVMFYSIIYHRKSRGAKAASFHESTKVEIAWTVVPFVILIGMAVPATSTLIDIYDFDDAEMDILITGYQWKWKYEYLNEDGENVSFFSNMSTPQSEIYNTQTKNSNYLLEVDEPVVIPVGTKVRFLVTANDVIHSWWVPELAVKKDAIPGFINETWAMANEIGTYRGQCAELCGKDHGFMPVVVEVVSKEDYASWMSEKQAEAEEIKSLMAQNFSMDELMSRGKAVYQRACQACHGASGEGGVGTAIAGSDVATGEIAGHLNIGINGVPGSAMQAFGGQLNDVEMAAVITYQRNAFGNNMGDMVQPIDVFNHKKG</sequence>
<dbReference type="InterPro" id="IPR011759">
    <property type="entry name" value="Cyt_c_oxidase_su2_TM_dom"/>
</dbReference>
<comment type="catalytic activity">
    <reaction evidence="15 18">
        <text>4 Fe(II)-[cytochrome c] + O2 + 8 H(+)(in) = 4 Fe(III)-[cytochrome c] + 2 H2O + 4 H(+)(out)</text>
        <dbReference type="Rhea" id="RHEA:11436"/>
        <dbReference type="Rhea" id="RHEA-COMP:10350"/>
        <dbReference type="Rhea" id="RHEA-COMP:14399"/>
        <dbReference type="ChEBI" id="CHEBI:15377"/>
        <dbReference type="ChEBI" id="CHEBI:15378"/>
        <dbReference type="ChEBI" id="CHEBI:15379"/>
        <dbReference type="ChEBI" id="CHEBI:29033"/>
        <dbReference type="ChEBI" id="CHEBI:29034"/>
        <dbReference type="EC" id="7.1.1.9"/>
    </reaction>
</comment>
<keyword evidence="6 17" id="KW-0812">Transmembrane</keyword>
<evidence type="ECO:0000256" key="1">
    <source>
        <dbReference type="ARBA" id="ARBA00004141"/>
    </source>
</evidence>
<keyword evidence="5 17" id="KW-0679">Respiratory chain</keyword>
<protein>
    <recommendedName>
        <fullName evidence="18">Cytochrome c oxidase subunit 2</fullName>
        <ecNumber evidence="18">7.1.1.9</ecNumber>
    </recommendedName>
</protein>
<dbReference type="PROSITE" id="PS51007">
    <property type="entry name" value="CYTC"/>
    <property type="match status" value="1"/>
</dbReference>
<evidence type="ECO:0000259" key="23">
    <source>
        <dbReference type="PROSITE" id="PS51007"/>
    </source>
</evidence>
<dbReference type="InterPro" id="IPR002429">
    <property type="entry name" value="CcO_II-like_C"/>
</dbReference>
<evidence type="ECO:0000256" key="8">
    <source>
        <dbReference type="ARBA" id="ARBA00022967"/>
    </source>
</evidence>
<evidence type="ECO:0000256" key="11">
    <source>
        <dbReference type="ARBA" id="ARBA00023004"/>
    </source>
</evidence>
<dbReference type="EC" id="7.1.1.9" evidence="18"/>
<evidence type="ECO:0000256" key="13">
    <source>
        <dbReference type="ARBA" id="ARBA00023136"/>
    </source>
</evidence>
<evidence type="ECO:0000313" key="24">
    <source>
        <dbReference type="EMBL" id="TCO73177.1"/>
    </source>
</evidence>
<dbReference type="GO" id="GO:0042773">
    <property type="term" value="P:ATP synthesis coupled electron transport"/>
    <property type="evidence" value="ECO:0007669"/>
    <property type="project" value="TreeGrafter"/>
</dbReference>
<dbReference type="InterPro" id="IPR014222">
    <property type="entry name" value="Cyt_c_oxidase_su2"/>
</dbReference>
<dbReference type="NCBIfam" id="TIGR02866">
    <property type="entry name" value="CoxB"/>
    <property type="match status" value="1"/>
</dbReference>
<dbReference type="GO" id="GO:0005507">
    <property type="term" value="F:copper ion binding"/>
    <property type="evidence" value="ECO:0007669"/>
    <property type="project" value="InterPro"/>
</dbReference>
<dbReference type="AlphaFoldDB" id="A0A4R2KL06"/>
<feature type="transmembrane region" description="Helical" evidence="19">
    <location>
        <begin position="98"/>
        <end position="120"/>
    </location>
</feature>
<evidence type="ECO:0000256" key="14">
    <source>
        <dbReference type="ARBA" id="ARBA00024688"/>
    </source>
</evidence>
<dbReference type="Pfam" id="PF02790">
    <property type="entry name" value="COX2_TM"/>
    <property type="match status" value="1"/>
</dbReference>
<dbReference type="InterPro" id="IPR036257">
    <property type="entry name" value="Cyt_c_oxidase_su2_TM_sf"/>
</dbReference>
<evidence type="ECO:0000256" key="10">
    <source>
        <dbReference type="ARBA" id="ARBA00022989"/>
    </source>
</evidence>
<feature type="domain" description="Cytochrome oxidase subunit II copper A binding" evidence="21">
    <location>
        <begin position="127"/>
        <end position="267"/>
    </location>
</feature>
<name>A0A4R2KL06_9GAMM</name>
<comment type="subcellular location">
    <subcellularLocation>
        <location evidence="17">Cell membrane</location>
        <topology evidence="17">Multi-pass membrane protein</topology>
    </subcellularLocation>
    <subcellularLocation>
        <location evidence="1">Membrane</location>
        <topology evidence="1">Multi-pass membrane protein</topology>
    </subcellularLocation>
</comment>
<dbReference type="Gene3D" id="2.60.40.420">
    <property type="entry name" value="Cupredoxins - blue copper proteins"/>
    <property type="match status" value="1"/>
</dbReference>
<evidence type="ECO:0000256" key="16">
    <source>
        <dbReference type="PROSITE-ProRule" id="PRU00433"/>
    </source>
</evidence>
<keyword evidence="3 17" id="KW-0813">Transport</keyword>
<evidence type="ECO:0000256" key="17">
    <source>
        <dbReference type="RuleBase" id="RU000456"/>
    </source>
</evidence>
<dbReference type="PRINTS" id="PR01166">
    <property type="entry name" value="CYCOXIDASEII"/>
</dbReference>
<gene>
    <name evidence="24" type="ORF">EV688_11613</name>
</gene>
<feature type="transmembrane region" description="Helical" evidence="19">
    <location>
        <begin position="53"/>
        <end position="77"/>
    </location>
</feature>
<evidence type="ECO:0000256" key="2">
    <source>
        <dbReference type="ARBA" id="ARBA00007866"/>
    </source>
</evidence>
<keyword evidence="10 19" id="KW-1133">Transmembrane helix</keyword>
<dbReference type="EMBL" id="SLWX01000016">
    <property type="protein sequence ID" value="TCO73177.1"/>
    <property type="molecule type" value="Genomic_DNA"/>
</dbReference>
<reference evidence="24 25" key="1">
    <citation type="submission" date="2019-03" db="EMBL/GenBank/DDBJ databases">
        <title>Genomic Encyclopedia of Type Strains, Phase IV (KMG-IV): sequencing the most valuable type-strain genomes for metagenomic binning, comparative biology and taxonomic classification.</title>
        <authorList>
            <person name="Goeker M."/>
        </authorList>
    </citation>
    <scope>NUCLEOTIDE SEQUENCE [LARGE SCALE GENOMIC DNA]</scope>
    <source>
        <strain evidence="24 25">DSM 23344</strain>
    </source>
</reference>
<dbReference type="GO" id="GO:0005886">
    <property type="term" value="C:plasma membrane"/>
    <property type="evidence" value="ECO:0007669"/>
    <property type="project" value="UniProtKB-SubCell"/>
</dbReference>
<dbReference type="PROSITE" id="PS00078">
    <property type="entry name" value="COX2"/>
    <property type="match status" value="1"/>
</dbReference>
<dbReference type="PANTHER" id="PTHR22888:SF9">
    <property type="entry name" value="CYTOCHROME C OXIDASE SUBUNIT 2"/>
    <property type="match status" value="1"/>
</dbReference>
<dbReference type="InterPro" id="IPR036909">
    <property type="entry name" value="Cyt_c-like_dom_sf"/>
</dbReference>
<feature type="chain" id="PRO_5020892498" description="Cytochrome c oxidase subunit 2" evidence="20">
    <location>
        <begin position="30"/>
        <end position="384"/>
    </location>
</feature>
<dbReference type="Pfam" id="PF00116">
    <property type="entry name" value="COX2"/>
    <property type="match status" value="1"/>
</dbReference>
<feature type="signal peptide" evidence="20">
    <location>
        <begin position="1"/>
        <end position="29"/>
    </location>
</feature>
<keyword evidence="8" id="KW-1278">Translocase</keyword>
<keyword evidence="4 16" id="KW-0349">Heme</keyword>
<keyword evidence="9 17" id="KW-0249">Electron transport</keyword>
<evidence type="ECO:0000256" key="5">
    <source>
        <dbReference type="ARBA" id="ARBA00022660"/>
    </source>
</evidence>
<evidence type="ECO:0000256" key="4">
    <source>
        <dbReference type="ARBA" id="ARBA00022617"/>
    </source>
</evidence>
<keyword evidence="13 19" id="KW-0472">Membrane</keyword>
<evidence type="ECO:0000259" key="22">
    <source>
        <dbReference type="PROSITE" id="PS50999"/>
    </source>
</evidence>
<dbReference type="PROSITE" id="PS50857">
    <property type="entry name" value="COX2_CUA"/>
    <property type="match status" value="1"/>
</dbReference>
<dbReference type="Pfam" id="PF13442">
    <property type="entry name" value="Cytochrome_CBB3"/>
    <property type="match status" value="1"/>
</dbReference>
<evidence type="ECO:0000256" key="19">
    <source>
        <dbReference type="SAM" id="Phobius"/>
    </source>
</evidence>
<dbReference type="InterPro" id="IPR045187">
    <property type="entry name" value="CcO_II"/>
</dbReference>
<evidence type="ECO:0000256" key="15">
    <source>
        <dbReference type="ARBA" id="ARBA00047816"/>
    </source>
</evidence>
<comment type="function">
    <text evidence="14 18">Subunits I and II form the functional core of the enzyme complex. Electrons originating in cytochrome c are transferred via heme a and Cu(A) to the binuclear center formed by heme a3 and Cu(B).</text>
</comment>
<evidence type="ECO:0000256" key="7">
    <source>
        <dbReference type="ARBA" id="ARBA00022723"/>
    </source>
</evidence>
<evidence type="ECO:0000256" key="6">
    <source>
        <dbReference type="ARBA" id="ARBA00022692"/>
    </source>
</evidence>
<dbReference type="InterPro" id="IPR009056">
    <property type="entry name" value="Cyt_c-like_dom"/>
</dbReference>
<feature type="domain" description="Cytochrome oxidase subunit II transmembrane region profile" evidence="22">
    <location>
        <begin position="28"/>
        <end position="126"/>
    </location>
</feature>
<evidence type="ECO:0000313" key="25">
    <source>
        <dbReference type="Proteomes" id="UP000294980"/>
    </source>
</evidence>
<dbReference type="GO" id="GO:0016491">
    <property type="term" value="F:oxidoreductase activity"/>
    <property type="evidence" value="ECO:0007669"/>
    <property type="project" value="InterPro"/>
</dbReference>
<dbReference type="GO" id="GO:0004129">
    <property type="term" value="F:cytochrome-c oxidase activity"/>
    <property type="evidence" value="ECO:0007669"/>
    <property type="project" value="UniProtKB-EC"/>
</dbReference>
<keyword evidence="11 16" id="KW-0408">Iron</keyword>
<comment type="cofactor">
    <cofactor evidence="18">
        <name>Cu cation</name>
        <dbReference type="ChEBI" id="CHEBI:23378"/>
    </cofactor>
    <text evidence="18">Binds a copper A center.</text>
</comment>
<dbReference type="PROSITE" id="PS50999">
    <property type="entry name" value="COX2_TM"/>
    <property type="match status" value="1"/>
</dbReference>
<evidence type="ECO:0000256" key="3">
    <source>
        <dbReference type="ARBA" id="ARBA00022448"/>
    </source>
</evidence>
<dbReference type="Proteomes" id="UP000294980">
    <property type="component" value="Unassembled WGS sequence"/>
</dbReference>
<accession>A0A4R2KL06</accession>
<dbReference type="SUPFAM" id="SSF81464">
    <property type="entry name" value="Cytochrome c oxidase subunit II-like, transmembrane region"/>
    <property type="match status" value="1"/>
</dbReference>
<evidence type="ECO:0000256" key="12">
    <source>
        <dbReference type="ARBA" id="ARBA00023008"/>
    </source>
</evidence>
<comment type="caution">
    <text evidence="24">The sequence shown here is derived from an EMBL/GenBank/DDBJ whole genome shotgun (WGS) entry which is preliminary data.</text>
</comment>
<dbReference type="GO" id="GO:0020037">
    <property type="term" value="F:heme binding"/>
    <property type="evidence" value="ECO:0007669"/>
    <property type="project" value="InterPro"/>
</dbReference>
<organism evidence="24 25">
    <name type="scientific">Chromatocurvus halotolerans</name>
    <dbReference type="NCBI Taxonomy" id="1132028"/>
    <lineage>
        <taxon>Bacteria</taxon>
        <taxon>Pseudomonadati</taxon>
        <taxon>Pseudomonadota</taxon>
        <taxon>Gammaproteobacteria</taxon>
        <taxon>Cellvibrionales</taxon>
        <taxon>Halieaceae</taxon>
        <taxon>Chromatocurvus</taxon>
    </lineage>
</organism>
<dbReference type="Gene3D" id="1.10.287.90">
    <property type="match status" value="1"/>
</dbReference>
<evidence type="ECO:0000256" key="18">
    <source>
        <dbReference type="RuleBase" id="RU004024"/>
    </source>
</evidence>
<evidence type="ECO:0000256" key="20">
    <source>
        <dbReference type="SAM" id="SignalP"/>
    </source>
</evidence>
<dbReference type="InterPro" id="IPR008972">
    <property type="entry name" value="Cupredoxin"/>
</dbReference>
<keyword evidence="20" id="KW-0732">Signal</keyword>
<dbReference type="PANTHER" id="PTHR22888">
    <property type="entry name" value="CYTOCHROME C OXIDASE, SUBUNIT II"/>
    <property type="match status" value="1"/>
</dbReference>
<dbReference type="SUPFAM" id="SSF46626">
    <property type="entry name" value="Cytochrome c"/>
    <property type="match status" value="1"/>
</dbReference>
<dbReference type="InterPro" id="IPR001505">
    <property type="entry name" value="Copper_CuA"/>
</dbReference>
<keyword evidence="7 16" id="KW-0479">Metal-binding</keyword>
<dbReference type="Gene3D" id="1.10.760.10">
    <property type="entry name" value="Cytochrome c-like domain"/>
    <property type="match status" value="1"/>
</dbReference>
<keyword evidence="12 18" id="KW-0186">Copper</keyword>
<comment type="similarity">
    <text evidence="2 17">Belongs to the cytochrome c oxidase subunit 2 family.</text>
</comment>
<evidence type="ECO:0000256" key="9">
    <source>
        <dbReference type="ARBA" id="ARBA00022982"/>
    </source>
</evidence>
<dbReference type="SUPFAM" id="SSF49503">
    <property type="entry name" value="Cupredoxins"/>
    <property type="match status" value="1"/>
</dbReference>
<keyword evidence="25" id="KW-1185">Reference proteome</keyword>
<feature type="domain" description="Cytochrome c" evidence="23">
    <location>
        <begin position="287"/>
        <end position="365"/>
    </location>
</feature>
<evidence type="ECO:0000259" key="21">
    <source>
        <dbReference type="PROSITE" id="PS50857"/>
    </source>
</evidence>